<organism evidence="1">
    <name type="scientific">marine sediment metagenome</name>
    <dbReference type="NCBI Taxonomy" id="412755"/>
    <lineage>
        <taxon>unclassified sequences</taxon>
        <taxon>metagenomes</taxon>
        <taxon>ecological metagenomes</taxon>
    </lineage>
</organism>
<dbReference type="AlphaFoldDB" id="A0A0F9GQ96"/>
<dbReference type="EMBL" id="LAZR01019393">
    <property type="protein sequence ID" value="KKL92706.1"/>
    <property type="molecule type" value="Genomic_DNA"/>
</dbReference>
<proteinExistence type="predicted"/>
<protein>
    <submittedName>
        <fullName evidence="1">Uncharacterized protein</fullName>
    </submittedName>
</protein>
<evidence type="ECO:0000313" key="1">
    <source>
        <dbReference type="EMBL" id="KKL92706.1"/>
    </source>
</evidence>
<name>A0A0F9GQ96_9ZZZZ</name>
<reference evidence="1" key="1">
    <citation type="journal article" date="2015" name="Nature">
        <title>Complex archaea that bridge the gap between prokaryotes and eukaryotes.</title>
        <authorList>
            <person name="Spang A."/>
            <person name="Saw J.H."/>
            <person name="Jorgensen S.L."/>
            <person name="Zaremba-Niedzwiedzka K."/>
            <person name="Martijn J."/>
            <person name="Lind A.E."/>
            <person name="van Eijk R."/>
            <person name="Schleper C."/>
            <person name="Guy L."/>
            <person name="Ettema T.J."/>
        </authorList>
    </citation>
    <scope>NUCLEOTIDE SEQUENCE</scope>
</reference>
<comment type="caution">
    <text evidence="1">The sequence shown here is derived from an EMBL/GenBank/DDBJ whole genome shotgun (WGS) entry which is preliminary data.</text>
</comment>
<sequence>MENKIKKRKLEDKPQFQFYISCPVCKKEGIKKEITGTSSKHVESNLDAHLKLKHTRDKK</sequence>
<accession>A0A0F9GQ96</accession>
<gene>
    <name evidence="1" type="ORF">LCGC14_1882000</name>
</gene>